<evidence type="ECO:0000256" key="3">
    <source>
        <dbReference type="ARBA" id="ARBA00012362"/>
    </source>
</evidence>
<keyword evidence="4" id="KW-0028">Amino-acid biosynthesis</keyword>
<dbReference type="InterPro" id="IPR013785">
    <property type="entry name" value="Aldolase_TIM"/>
</dbReference>
<feature type="domain" description="Indole-3-glycerol phosphate synthase" evidence="9">
    <location>
        <begin position="21"/>
        <end position="270"/>
    </location>
</feature>
<dbReference type="NCBIfam" id="NF001377">
    <property type="entry name" value="PRK00278.2-4"/>
    <property type="match status" value="1"/>
</dbReference>
<dbReference type="InterPro" id="IPR045186">
    <property type="entry name" value="Indole-3-glycerol_P_synth"/>
</dbReference>
<comment type="pathway">
    <text evidence="2">Amino-acid biosynthesis; L-tryptophan biosynthesis; L-tryptophan from chorismate: step 4/5.</text>
</comment>
<dbReference type="EMBL" id="UINC01001638">
    <property type="protein sequence ID" value="SUZ85492.1"/>
    <property type="molecule type" value="Genomic_DNA"/>
</dbReference>
<dbReference type="GO" id="GO:0004640">
    <property type="term" value="F:phosphoribosylanthranilate isomerase activity"/>
    <property type="evidence" value="ECO:0007669"/>
    <property type="project" value="TreeGrafter"/>
</dbReference>
<dbReference type="FunFam" id="3.20.20.70:FF:000024">
    <property type="entry name" value="Indole-3-glycerol phosphate synthase"/>
    <property type="match status" value="1"/>
</dbReference>
<protein>
    <recommendedName>
        <fullName evidence="3">indole-3-glycerol-phosphate synthase</fullName>
        <ecNumber evidence="3">4.1.1.48</ecNumber>
    </recommendedName>
</protein>
<evidence type="ECO:0000256" key="8">
    <source>
        <dbReference type="ARBA" id="ARBA00023239"/>
    </source>
</evidence>
<dbReference type="UniPathway" id="UPA00035">
    <property type="reaction ID" value="UER00043"/>
</dbReference>
<dbReference type="InterPro" id="IPR001468">
    <property type="entry name" value="Indole-3-GlycerolPSynthase_CS"/>
</dbReference>
<evidence type="ECO:0000256" key="6">
    <source>
        <dbReference type="ARBA" id="ARBA00022822"/>
    </source>
</evidence>
<name>A0A381R1C4_9ZZZZ</name>
<feature type="non-terminal residue" evidence="10">
    <location>
        <position position="1"/>
    </location>
</feature>
<dbReference type="Pfam" id="PF00218">
    <property type="entry name" value="IGPS"/>
    <property type="match status" value="1"/>
</dbReference>
<dbReference type="InterPro" id="IPR013798">
    <property type="entry name" value="Indole-3-glycerol_P_synth_dom"/>
</dbReference>
<dbReference type="AlphaFoldDB" id="A0A381R1C4"/>
<dbReference type="HAMAP" id="MF_00134_B">
    <property type="entry name" value="IGPS_B"/>
    <property type="match status" value="1"/>
</dbReference>
<evidence type="ECO:0000256" key="7">
    <source>
        <dbReference type="ARBA" id="ARBA00023141"/>
    </source>
</evidence>
<dbReference type="GO" id="GO:0004425">
    <property type="term" value="F:indole-3-glycerol-phosphate synthase activity"/>
    <property type="evidence" value="ECO:0007669"/>
    <property type="project" value="UniProtKB-EC"/>
</dbReference>
<sequence length="274" mass="29055">VLERRLLEGDAIMSGANTTYLDRIVAEHRSAALSDRRSVEQLLAEAMSVPETRGFRSRLTEPGLSVIAEIKRRSPSKGELFADLDPSLLAAEYEEGGAACISVLTDETNFGGSSEDLTAARAAVKLPVLRKDFTVHERDVLDARLMGADAVLLIVAALSVEELKRFHALSRDLGLDALVETHSEAELEIALSVGADLVGVNQRNLTTFEVDHDRAARMAVLIPDGVVAVAESGVRDPADAATLRDAGYAAILVGETLVTSGDASAAVAALREAV</sequence>
<dbReference type="InterPro" id="IPR011060">
    <property type="entry name" value="RibuloseP-bd_barrel"/>
</dbReference>
<dbReference type="PROSITE" id="PS00614">
    <property type="entry name" value="IGPS"/>
    <property type="match status" value="1"/>
</dbReference>
<dbReference type="PANTHER" id="PTHR22854:SF2">
    <property type="entry name" value="INDOLE-3-GLYCEROL-PHOSPHATE SYNTHASE"/>
    <property type="match status" value="1"/>
</dbReference>
<organism evidence="10">
    <name type="scientific">marine metagenome</name>
    <dbReference type="NCBI Taxonomy" id="408172"/>
    <lineage>
        <taxon>unclassified sequences</taxon>
        <taxon>metagenomes</taxon>
        <taxon>ecological metagenomes</taxon>
    </lineage>
</organism>
<comment type="catalytic activity">
    <reaction evidence="1">
        <text>1-(2-carboxyphenylamino)-1-deoxy-D-ribulose 5-phosphate + H(+) = (1S,2R)-1-C-(indol-3-yl)glycerol 3-phosphate + CO2 + H2O</text>
        <dbReference type="Rhea" id="RHEA:23476"/>
        <dbReference type="ChEBI" id="CHEBI:15377"/>
        <dbReference type="ChEBI" id="CHEBI:15378"/>
        <dbReference type="ChEBI" id="CHEBI:16526"/>
        <dbReference type="ChEBI" id="CHEBI:58613"/>
        <dbReference type="ChEBI" id="CHEBI:58866"/>
        <dbReference type="EC" id="4.1.1.48"/>
    </reaction>
</comment>
<evidence type="ECO:0000313" key="10">
    <source>
        <dbReference type="EMBL" id="SUZ85492.1"/>
    </source>
</evidence>
<dbReference type="SUPFAM" id="SSF51366">
    <property type="entry name" value="Ribulose-phoshate binding barrel"/>
    <property type="match status" value="1"/>
</dbReference>
<evidence type="ECO:0000256" key="4">
    <source>
        <dbReference type="ARBA" id="ARBA00022605"/>
    </source>
</evidence>
<proteinExistence type="inferred from homology"/>
<keyword evidence="8" id="KW-0456">Lyase</keyword>
<evidence type="ECO:0000259" key="9">
    <source>
        <dbReference type="Pfam" id="PF00218"/>
    </source>
</evidence>
<evidence type="ECO:0000256" key="5">
    <source>
        <dbReference type="ARBA" id="ARBA00022793"/>
    </source>
</evidence>
<evidence type="ECO:0000256" key="1">
    <source>
        <dbReference type="ARBA" id="ARBA00001633"/>
    </source>
</evidence>
<dbReference type="EC" id="4.1.1.48" evidence="3"/>
<gene>
    <name evidence="10" type="ORF">METZ01_LOCUS38346</name>
</gene>
<keyword evidence="5" id="KW-0210">Decarboxylase</keyword>
<keyword evidence="6" id="KW-0822">Tryptophan biosynthesis</keyword>
<keyword evidence="7" id="KW-0057">Aromatic amino acid biosynthesis</keyword>
<dbReference type="Gene3D" id="3.20.20.70">
    <property type="entry name" value="Aldolase class I"/>
    <property type="match status" value="1"/>
</dbReference>
<dbReference type="PANTHER" id="PTHR22854">
    <property type="entry name" value="TRYPTOPHAN BIOSYNTHESIS PROTEIN"/>
    <property type="match status" value="1"/>
</dbReference>
<evidence type="ECO:0000256" key="2">
    <source>
        <dbReference type="ARBA" id="ARBA00004696"/>
    </source>
</evidence>
<dbReference type="CDD" id="cd00331">
    <property type="entry name" value="IGPS"/>
    <property type="match status" value="1"/>
</dbReference>
<accession>A0A381R1C4</accession>
<dbReference type="GO" id="GO:0000162">
    <property type="term" value="P:L-tryptophan biosynthetic process"/>
    <property type="evidence" value="ECO:0007669"/>
    <property type="project" value="UniProtKB-UniPathway"/>
</dbReference>
<reference evidence="10" key="1">
    <citation type="submission" date="2018-05" db="EMBL/GenBank/DDBJ databases">
        <authorList>
            <person name="Lanie J.A."/>
            <person name="Ng W.-L."/>
            <person name="Kazmierczak K.M."/>
            <person name="Andrzejewski T.M."/>
            <person name="Davidsen T.M."/>
            <person name="Wayne K.J."/>
            <person name="Tettelin H."/>
            <person name="Glass J.I."/>
            <person name="Rusch D."/>
            <person name="Podicherti R."/>
            <person name="Tsui H.-C.T."/>
            <person name="Winkler M.E."/>
        </authorList>
    </citation>
    <scope>NUCLEOTIDE SEQUENCE</scope>
</reference>